<keyword evidence="1" id="KW-0813">Transport</keyword>
<dbReference type="PANTHER" id="PTHR34581:SF2">
    <property type="entry name" value="PTS SYSTEM N,N'-DIACETYLCHITOBIOSE-SPECIFIC EIIB COMPONENT"/>
    <property type="match status" value="1"/>
</dbReference>
<name>A0A1H9Q515_9LACT</name>
<dbReference type="OrthoDB" id="9808134at2"/>
<dbReference type="InterPro" id="IPR036095">
    <property type="entry name" value="PTS_EIIB-like_sf"/>
</dbReference>
<proteinExistence type="predicted"/>
<feature type="domain" description="PTS EIIB type-3" evidence="8">
    <location>
        <begin position="3"/>
        <end position="104"/>
    </location>
</feature>
<accession>A0A1H9Q515</accession>
<dbReference type="Proteomes" id="UP000198948">
    <property type="component" value="Unassembled WGS sequence"/>
</dbReference>
<dbReference type="CDD" id="cd05564">
    <property type="entry name" value="PTS_IIB_chitobiose_lichenan"/>
    <property type="match status" value="1"/>
</dbReference>
<gene>
    <name evidence="9" type="ORF">SAMN04488559_101349</name>
</gene>
<protein>
    <submittedName>
        <fullName evidence="9">PTS system, cellobiose-specific IIB component</fullName>
    </submittedName>
</protein>
<evidence type="ECO:0000256" key="4">
    <source>
        <dbReference type="ARBA" id="ARBA00022679"/>
    </source>
</evidence>
<evidence type="ECO:0000313" key="9">
    <source>
        <dbReference type="EMBL" id="SER55534.1"/>
    </source>
</evidence>
<keyword evidence="3" id="KW-0762">Sugar transport</keyword>
<keyword evidence="10" id="KW-1185">Reference proteome</keyword>
<dbReference type="InterPro" id="IPR003501">
    <property type="entry name" value="PTS_EIIB_2/3"/>
</dbReference>
<dbReference type="InterPro" id="IPR013012">
    <property type="entry name" value="PTS_EIIB_3"/>
</dbReference>
<evidence type="ECO:0000313" key="10">
    <source>
        <dbReference type="Proteomes" id="UP000198948"/>
    </source>
</evidence>
<dbReference type="EMBL" id="FOHA01000001">
    <property type="protein sequence ID" value="SER55534.1"/>
    <property type="molecule type" value="Genomic_DNA"/>
</dbReference>
<dbReference type="PROSITE" id="PS51100">
    <property type="entry name" value="PTS_EIIB_TYPE_3"/>
    <property type="match status" value="1"/>
</dbReference>
<evidence type="ECO:0000256" key="6">
    <source>
        <dbReference type="ARBA" id="ARBA00022777"/>
    </source>
</evidence>
<dbReference type="AlphaFoldDB" id="A0A1H9Q515"/>
<dbReference type="Gene3D" id="3.40.50.2300">
    <property type="match status" value="1"/>
</dbReference>
<keyword evidence="4" id="KW-0808">Transferase</keyword>
<organism evidence="9 10">
    <name type="scientific">Isobaculum melis</name>
    <dbReference type="NCBI Taxonomy" id="142588"/>
    <lineage>
        <taxon>Bacteria</taxon>
        <taxon>Bacillati</taxon>
        <taxon>Bacillota</taxon>
        <taxon>Bacilli</taxon>
        <taxon>Lactobacillales</taxon>
        <taxon>Carnobacteriaceae</taxon>
        <taxon>Isobaculum</taxon>
    </lineage>
</organism>
<dbReference type="PANTHER" id="PTHR34581">
    <property type="entry name" value="PTS SYSTEM N,N'-DIACETYLCHITOBIOSE-SPECIFIC EIIB COMPONENT"/>
    <property type="match status" value="1"/>
</dbReference>
<keyword evidence="5" id="KW-0598">Phosphotransferase system</keyword>
<dbReference type="GO" id="GO:0008982">
    <property type="term" value="F:protein-N(PI)-phosphohistidine-sugar phosphotransferase activity"/>
    <property type="evidence" value="ECO:0007669"/>
    <property type="project" value="InterPro"/>
</dbReference>
<evidence type="ECO:0000256" key="7">
    <source>
        <dbReference type="PROSITE-ProRule" id="PRU00423"/>
    </source>
</evidence>
<evidence type="ECO:0000256" key="3">
    <source>
        <dbReference type="ARBA" id="ARBA00022597"/>
    </source>
</evidence>
<dbReference type="SUPFAM" id="SSF52794">
    <property type="entry name" value="PTS system IIB component-like"/>
    <property type="match status" value="1"/>
</dbReference>
<reference evidence="9 10" key="1">
    <citation type="submission" date="2016-10" db="EMBL/GenBank/DDBJ databases">
        <authorList>
            <person name="de Groot N.N."/>
        </authorList>
    </citation>
    <scope>NUCLEOTIDE SEQUENCE [LARGE SCALE GENOMIC DNA]</scope>
    <source>
        <strain evidence="9 10">DSM 13760</strain>
    </source>
</reference>
<evidence type="ECO:0000259" key="8">
    <source>
        <dbReference type="PROSITE" id="PS51100"/>
    </source>
</evidence>
<dbReference type="STRING" id="142588.SAMN04488559_101349"/>
<dbReference type="InterPro" id="IPR051819">
    <property type="entry name" value="PTS_sugar-specific_EIIB"/>
</dbReference>
<evidence type="ECO:0000256" key="5">
    <source>
        <dbReference type="ARBA" id="ARBA00022683"/>
    </source>
</evidence>
<dbReference type="GO" id="GO:0009401">
    <property type="term" value="P:phosphoenolpyruvate-dependent sugar phosphotransferase system"/>
    <property type="evidence" value="ECO:0007669"/>
    <property type="project" value="UniProtKB-KW"/>
</dbReference>
<feature type="modified residue" description="Phosphocysteine; by EIIA" evidence="7">
    <location>
        <position position="10"/>
    </location>
</feature>
<keyword evidence="2" id="KW-0597">Phosphoprotein</keyword>
<evidence type="ECO:0000256" key="1">
    <source>
        <dbReference type="ARBA" id="ARBA00022448"/>
    </source>
</evidence>
<keyword evidence="6" id="KW-0418">Kinase</keyword>
<sequence>MDEIKVMLVCGGGASSGFLASSMRKAAKKKGLMMDIFAKSESDVDNFKNEIQVLLLGPHLKYLEEEIKERIAGTSVKLAVIENAIYGSLNGELAVEKVLQMMEV</sequence>
<dbReference type="GO" id="GO:0016301">
    <property type="term" value="F:kinase activity"/>
    <property type="evidence" value="ECO:0007669"/>
    <property type="project" value="UniProtKB-KW"/>
</dbReference>
<evidence type="ECO:0000256" key="2">
    <source>
        <dbReference type="ARBA" id="ARBA00022553"/>
    </source>
</evidence>
<dbReference type="Pfam" id="PF02302">
    <property type="entry name" value="PTS_IIB"/>
    <property type="match status" value="1"/>
</dbReference>
<dbReference type="RefSeq" id="WP_092649626.1">
    <property type="nucleotide sequence ID" value="NZ_FOHA01000001.1"/>
</dbReference>